<organism evidence="2 3">
    <name type="scientific">Mucuna pruriens</name>
    <name type="common">Velvet bean</name>
    <name type="synonym">Dolichos pruriens</name>
    <dbReference type="NCBI Taxonomy" id="157652"/>
    <lineage>
        <taxon>Eukaryota</taxon>
        <taxon>Viridiplantae</taxon>
        <taxon>Streptophyta</taxon>
        <taxon>Embryophyta</taxon>
        <taxon>Tracheophyta</taxon>
        <taxon>Spermatophyta</taxon>
        <taxon>Magnoliopsida</taxon>
        <taxon>eudicotyledons</taxon>
        <taxon>Gunneridae</taxon>
        <taxon>Pentapetalae</taxon>
        <taxon>rosids</taxon>
        <taxon>fabids</taxon>
        <taxon>Fabales</taxon>
        <taxon>Fabaceae</taxon>
        <taxon>Papilionoideae</taxon>
        <taxon>50 kb inversion clade</taxon>
        <taxon>NPAAA clade</taxon>
        <taxon>indigoferoid/millettioid clade</taxon>
        <taxon>Phaseoleae</taxon>
        <taxon>Mucuna</taxon>
    </lineage>
</organism>
<proteinExistence type="predicted"/>
<gene>
    <name evidence="2" type="ORF">CR513_25495</name>
</gene>
<feature type="non-terminal residue" evidence="2">
    <location>
        <position position="338"/>
    </location>
</feature>
<name>A0A371GPB9_MUCPR</name>
<dbReference type="Pfam" id="PF14223">
    <property type="entry name" value="Retrotran_gag_2"/>
    <property type="match status" value="1"/>
</dbReference>
<sequence length="338" mass="39388">MKNRRQEYEKVHSCKLSKDMWDTLALTYEGTSHVKDSKNSMLVHQYELFKMEDNEIIDLMFETFQTIINNLRSLGKTFDNYDYITKILRSLPRRWRPQVTTLVASKDFKKLPMEKNLGMLKASKGSASKAFKADESCGNTSNKDYSDEDELSFISRKIQSIWKHKRGSRWKNWMRMGLVTLLKIIILESPHLQVVQRNVGHSCSNLRRYVSGKTYENYHHITKILRSLPKRWRPQVTVLRVSKDLKKFSMEKFMGMLKVHEMELNKDEGERKGKSIALKAHKAPKGSTSKAFKAKESCEDTLDEDYSIRMNSPSFQGRSNLCGSTRKDRDGRTTSRAH</sequence>
<feature type="compositionally biased region" description="Polar residues" evidence="1">
    <location>
        <begin position="309"/>
        <end position="323"/>
    </location>
</feature>
<dbReference type="OrthoDB" id="1418274at2759"/>
<feature type="compositionally biased region" description="Basic and acidic residues" evidence="1">
    <location>
        <begin position="325"/>
        <end position="338"/>
    </location>
</feature>
<feature type="region of interest" description="Disordered" evidence="1">
    <location>
        <begin position="309"/>
        <end position="338"/>
    </location>
</feature>
<evidence type="ECO:0000313" key="2">
    <source>
        <dbReference type="EMBL" id="RDX92408.1"/>
    </source>
</evidence>
<dbReference type="AlphaFoldDB" id="A0A371GPB9"/>
<keyword evidence="3" id="KW-1185">Reference proteome</keyword>
<dbReference type="Proteomes" id="UP000257109">
    <property type="component" value="Unassembled WGS sequence"/>
</dbReference>
<reference evidence="2" key="1">
    <citation type="submission" date="2018-05" db="EMBL/GenBank/DDBJ databases">
        <title>Draft genome of Mucuna pruriens seed.</title>
        <authorList>
            <person name="Nnadi N.E."/>
            <person name="Vos R."/>
            <person name="Hasami M.H."/>
            <person name="Devisetty U.K."/>
            <person name="Aguiy J.C."/>
        </authorList>
    </citation>
    <scope>NUCLEOTIDE SEQUENCE [LARGE SCALE GENOMIC DNA]</scope>
    <source>
        <strain evidence="2">JCA_2017</strain>
    </source>
</reference>
<evidence type="ECO:0000313" key="3">
    <source>
        <dbReference type="Proteomes" id="UP000257109"/>
    </source>
</evidence>
<evidence type="ECO:0008006" key="4">
    <source>
        <dbReference type="Google" id="ProtNLM"/>
    </source>
</evidence>
<evidence type="ECO:0000256" key="1">
    <source>
        <dbReference type="SAM" id="MobiDB-lite"/>
    </source>
</evidence>
<dbReference type="PANTHER" id="PTHR34676:SF27">
    <property type="entry name" value="ASPARTYL-TRNA SYNTHETASE"/>
    <property type="match status" value="1"/>
</dbReference>
<protein>
    <recommendedName>
        <fullName evidence="4">UBN2 domain-containing protein</fullName>
    </recommendedName>
</protein>
<dbReference type="EMBL" id="QJKJ01004875">
    <property type="protein sequence ID" value="RDX92408.1"/>
    <property type="molecule type" value="Genomic_DNA"/>
</dbReference>
<comment type="caution">
    <text evidence="2">The sequence shown here is derived from an EMBL/GenBank/DDBJ whole genome shotgun (WGS) entry which is preliminary data.</text>
</comment>
<dbReference type="PANTHER" id="PTHR34676">
    <property type="entry name" value="DUF4219 DOMAIN-CONTAINING PROTEIN-RELATED"/>
    <property type="match status" value="1"/>
</dbReference>
<accession>A0A371GPB9</accession>